<gene>
    <name evidence="2" type="ORF">Q5P01_015744</name>
</gene>
<sequence length="181" mass="20209">MRKSRSVLTVSPNNDTKDPPDCCLSESFTSPSCTLGVDLRRGRRRFSGNLQLPPLSWRQGERSRTPDEEIMVRPTSLPFGAPPRIDITPVDSERCLDGLKERAGTEVNIEQAALVTEGPKEEQGDLSRAEQREEETFSSLPVGKAHLRASNEQKSSRKARCMSQRKEKGRVQLLASYSLNP</sequence>
<protein>
    <submittedName>
        <fullName evidence="2">Uncharacterized protein</fullName>
    </submittedName>
</protein>
<keyword evidence="3" id="KW-1185">Reference proteome</keyword>
<feature type="region of interest" description="Disordered" evidence="1">
    <location>
        <begin position="1"/>
        <end position="23"/>
    </location>
</feature>
<feature type="compositionally biased region" description="Polar residues" evidence="1">
    <location>
        <begin position="1"/>
        <end position="14"/>
    </location>
</feature>
<dbReference type="EMBL" id="JAUPFM010000012">
    <property type="protein sequence ID" value="KAK2835260.1"/>
    <property type="molecule type" value="Genomic_DNA"/>
</dbReference>
<dbReference type="PANTHER" id="PTHR40141:SF2">
    <property type="entry name" value="3',5'-CYCLIC-AMP PHOSPHODIESTERASE"/>
    <property type="match status" value="1"/>
</dbReference>
<proteinExistence type="predicted"/>
<evidence type="ECO:0000313" key="2">
    <source>
        <dbReference type="EMBL" id="KAK2835260.1"/>
    </source>
</evidence>
<name>A0AA88MCR6_CHASR</name>
<dbReference type="Proteomes" id="UP001187415">
    <property type="component" value="Unassembled WGS sequence"/>
</dbReference>
<evidence type="ECO:0000256" key="1">
    <source>
        <dbReference type="SAM" id="MobiDB-lite"/>
    </source>
</evidence>
<dbReference type="AlphaFoldDB" id="A0AA88MCR6"/>
<reference evidence="2" key="1">
    <citation type="submission" date="2023-07" db="EMBL/GenBank/DDBJ databases">
        <title>Chromosome-level Genome Assembly of Striped Snakehead (Channa striata).</title>
        <authorList>
            <person name="Liu H."/>
        </authorList>
    </citation>
    <scope>NUCLEOTIDE SEQUENCE</scope>
    <source>
        <strain evidence="2">Gz</strain>
        <tissue evidence="2">Muscle</tissue>
    </source>
</reference>
<feature type="region of interest" description="Disordered" evidence="1">
    <location>
        <begin position="116"/>
        <end position="181"/>
    </location>
</feature>
<accession>A0AA88MCR6</accession>
<evidence type="ECO:0000313" key="3">
    <source>
        <dbReference type="Proteomes" id="UP001187415"/>
    </source>
</evidence>
<organism evidence="2 3">
    <name type="scientific">Channa striata</name>
    <name type="common">Snakehead murrel</name>
    <name type="synonym">Ophicephalus striatus</name>
    <dbReference type="NCBI Taxonomy" id="64152"/>
    <lineage>
        <taxon>Eukaryota</taxon>
        <taxon>Metazoa</taxon>
        <taxon>Chordata</taxon>
        <taxon>Craniata</taxon>
        <taxon>Vertebrata</taxon>
        <taxon>Euteleostomi</taxon>
        <taxon>Actinopterygii</taxon>
        <taxon>Neopterygii</taxon>
        <taxon>Teleostei</taxon>
        <taxon>Neoteleostei</taxon>
        <taxon>Acanthomorphata</taxon>
        <taxon>Anabantaria</taxon>
        <taxon>Anabantiformes</taxon>
        <taxon>Channoidei</taxon>
        <taxon>Channidae</taxon>
        <taxon>Channa</taxon>
    </lineage>
</organism>
<feature type="compositionally biased region" description="Basic and acidic residues" evidence="1">
    <location>
        <begin position="118"/>
        <end position="135"/>
    </location>
</feature>
<dbReference type="PANTHER" id="PTHR40141">
    <property type="entry name" value="3',5'-CYCLIC-AMP PHOSPHODIESTERASE-RELATED"/>
    <property type="match status" value="1"/>
</dbReference>
<comment type="caution">
    <text evidence="2">The sequence shown here is derived from an EMBL/GenBank/DDBJ whole genome shotgun (WGS) entry which is preliminary data.</text>
</comment>